<evidence type="ECO:0000256" key="1">
    <source>
        <dbReference type="SAM" id="SignalP"/>
    </source>
</evidence>
<dbReference type="RefSeq" id="WP_052199693.1">
    <property type="nucleotide sequence ID" value="NZ_FTMC01000015.1"/>
</dbReference>
<dbReference type="InterPro" id="IPR004929">
    <property type="entry name" value="I-spanin"/>
</dbReference>
<name>A0A1N6YMV6_9PSED</name>
<proteinExistence type="predicted"/>
<feature type="signal peptide" evidence="1">
    <location>
        <begin position="1"/>
        <end position="21"/>
    </location>
</feature>
<evidence type="ECO:0000313" key="2">
    <source>
        <dbReference type="EMBL" id="SIR15779.1"/>
    </source>
</evidence>
<sequence>MTRVLAILCAALALALYSLHAAYGSKSAALGAAQEKHQQATARAASLAETLRLQRALAAEAAALDNQHTRELTHAKAENDRLRAAVAAGQQRLLVNATCQPAGAAGVADAGTPELTAQARQDYLALRDELALSRQMILGLQDYARLCTAFHITDPRNTP</sequence>
<reference evidence="2 3" key="1">
    <citation type="submission" date="2017-01" db="EMBL/GenBank/DDBJ databases">
        <authorList>
            <person name="Mah S.A."/>
            <person name="Swanson W.J."/>
            <person name="Moy G.W."/>
            <person name="Vacquier V.D."/>
        </authorList>
    </citation>
    <scope>NUCLEOTIDE SEQUENCE [LARGE SCALE GENOMIC DNA]</scope>
    <source>
        <strain evidence="2 3">ATCC 29606</strain>
    </source>
</reference>
<dbReference type="EMBL" id="FTMC01000015">
    <property type="protein sequence ID" value="SIR15779.1"/>
    <property type="molecule type" value="Genomic_DNA"/>
</dbReference>
<dbReference type="Pfam" id="PF03245">
    <property type="entry name" value="Phage_lysis"/>
    <property type="match status" value="1"/>
</dbReference>
<gene>
    <name evidence="2" type="ORF">SAMN05421672_115127</name>
</gene>
<evidence type="ECO:0000313" key="3">
    <source>
        <dbReference type="Proteomes" id="UP000186079"/>
    </source>
</evidence>
<dbReference type="AlphaFoldDB" id="A0A1N6YMV6"/>
<keyword evidence="1" id="KW-0732">Signal</keyword>
<dbReference type="GO" id="GO:0044659">
    <property type="term" value="P:viral release from host cell by cytolysis"/>
    <property type="evidence" value="ECO:0007669"/>
    <property type="project" value="InterPro"/>
</dbReference>
<dbReference type="Proteomes" id="UP000186079">
    <property type="component" value="Unassembled WGS sequence"/>
</dbReference>
<protein>
    <submittedName>
        <fullName evidence="2">Prophage endopeptidase</fullName>
    </submittedName>
</protein>
<feature type="chain" id="PRO_5010374895" evidence="1">
    <location>
        <begin position="22"/>
        <end position="159"/>
    </location>
</feature>
<accession>A0A1N6YMV6</accession>
<organism evidence="2 3">
    <name type="scientific">Pseudomonas flexibilis</name>
    <dbReference type="NCBI Taxonomy" id="706570"/>
    <lineage>
        <taxon>Bacteria</taxon>
        <taxon>Pseudomonadati</taxon>
        <taxon>Pseudomonadota</taxon>
        <taxon>Gammaproteobacteria</taxon>
        <taxon>Pseudomonadales</taxon>
        <taxon>Pseudomonadaceae</taxon>
        <taxon>Pseudomonas</taxon>
    </lineage>
</organism>